<sequence length="70" mass="8435">MEIDFGEHDVTAADEHAEIGLRHMKHRMSREERQQLFRETKRDGRAIFSEKGKKYVLKRTDRGDYTIERE</sequence>
<protein>
    <submittedName>
        <fullName evidence="1">Uncharacterized protein</fullName>
    </submittedName>
</protein>
<reference evidence="1 2" key="1">
    <citation type="journal article" date="2016" name="Nat. Commun.">
        <title>Thousands of microbial genomes shed light on interconnected biogeochemical processes in an aquifer system.</title>
        <authorList>
            <person name="Anantharaman K."/>
            <person name="Brown C.T."/>
            <person name="Hug L.A."/>
            <person name="Sharon I."/>
            <person name="Castelle C.J."/>
            <person name="Probst A.J."/>
            <person name="Thomas B.C."/>
            <person name="Singh A."/>
            <person name="Wilkins M.J."/>
            <person name="Karaoz U."/>
            <person name="Brodie E.L."/>
            <person name="Williams K.H."/>
            <person name="Hubbard S.S."/>
            <person name="Banfield J.F."/>
        </authorList>
    </citation>
    <scope>NUCLEOTIDE SEQUENCE [LARGE SCALE GENOMIC DNA]</scope>
</reference>
<name>A0A1F5PG65_9BACT</name>
<dbReference type="EMBL" id="MFEO01000027">
    <property type="protein sequence ID" value="OGE88946.1"/>
    <property type="molecule type" value="Genomic_DNA"/>
</dbReference>
<evidence type="ECO:0000313" key="2">
    <source>
        <dbReference type="Proteomes" id="UP000178377"/>
    </source>
</evidence>
<dbReference type="AlphaFoldDB" id="A0A1F5PG65"/>
<evidence type="ECO:0000313" key="1">
    <source>
        <dbReference type="EMBL" id="OGE88946.1"/>
    </source>
</evidence>
<gene>
    <name evidence="1" type="ORF">A2722_04335</name>
</gene>
<proteinExistence type="predicted"/>
<dbReference type="Proteomes" id="UP000178377">
    <property type="component" value="Unassembled WGS sequence"/>
</dbReference>
<organism evidence="1 2">
    <name type="scientific">Candidatus Doudnabacteria bacterium RIFCSPHIGHO2_01_FULL_50_11</name>
    <dbReference type="NCBI Taxonomy" id="1817828"/>
    <lineage>
        <taxon>Bacteria</taxon>
        <taxon>Candidatus Doudnaibacteriota</taxon>
    </lineage>
</organism>
<comment type="caution">
    <text evidence="1">The sequence shown here is derived from an EMBL/GenBank/DDBJ whole genome shotgun (WGS) entry which is preliminary data.</text>
</comment>
<accession>A0A1F5PG65</accession>